<sequence>MSNDQYWMNNQAGNDDGMGFLTFPESSSNQDTHQDLFPSSADPLITSITSPQTSNATPTIQQQQLQQNQQIQQSQQQNVQDNVVPGNPSGSSAPNPSMIMEQIRQQQTQRQQQQTPNGFGPQGAQNVAPQQQAVVDSQNQYQEQLQQQMLQQQQQLNQRSQPNTAPNQQQNTPQNMFHQLQQQQQRQQRNSDSMSTQSQPQLVNNSASQSPMTSANASFAQQQNSVLQQQRPGQQSNPQRQTQMQQFRQQFGPENSEKFLKVLEDFMQRKGTPLAERYPAIGGRQMNLFLIYVMISSLGGFQNVLRSGRAPIIAQKLGIPPDNNRLVTEFVQMYHKILFPFEQYAKTPEGRRELSIRQHQHDQQSAAQQSQQQQQSRQQSPRISQQASPLPMRSQAGTPRNSSQPPRTPASASTFQVPGPNRQTVPPGFPSSAGSPNSVKRSVSNAGITASNVPTPAASGVPGTPQDLPPRLVHRKTTNLSPKSVSSSTPTLNNAIPVLAGGSITQAPPQPQQQQQQVSRQTSPPVSKPFIPDFIRNYVPHQRLVDKVNGFDLKVLNTYGEQLDHLKPVFLYFPELGRIDINALSLSLASNIDAEINVALNVLLIVTSDPSVSIPLCECKILLDNLCGLAIDILDSITNDDIDRRTHESRGEKVEISSEFMRTTIDEVFDKLKDGLSARYKQDKVITVDSFTSKDVADTIEEDDDIVMDTEASFSLDDDDNVSMSSTPNLTSDEISSFDLPCYLDVLHQCKDEAEDFESNISMKTCQDRRLMLVEELSTVSMILRNLSFVTDNEAVHNNNVLGAHTGFCDYVFELINSVATMPGSFIFARKRLCLLKDTLITLTNVAHVMELRNSREALLILVLCLSFGSKLSEAEMSSGLTIPKYDPITNKYQLHGVDILSKILCGSESNKKLVGNLISGEEESVEILHLVKLYTGTDELKDGSFFMRIFGFLMSVIPLDLLHQGVEPFDERLPSCLESLLACLILVDYITPTTFNKNVALQILDASESIGHSLIHLSFVYAAIYVNNNFDTKIQHAYVSIKCSELINGLIKASMEYSLQNTPSLEELNTLNRISKVFSNDNSIIGALMTPDIPQDIAVQAVESSNLMSKLKNLVK</sequence>
<reference evidence="6" key="1">
    <citation type="submission" date="2023-04" db="EMBL/GenBank/DDBJ databases">
        <title>Ambrosiozyma monospora NBRC 1965.</title>
        <authorList>
            <person name="Ichikawa N."/>
            <person name="Sato H."/>
            <person name="Tonouchi N."/>
        </authorList>
    </citation>
    <scope>NUCLEOTIDE SEQUENCE</scope>
    <source>
        <strain evidence="6">NBRC 1965</strain>
    </source>
</reference>
<evidence type="ECO:0000256" key="1">
    <source>
        <dbReference type="ARBA" id="ARBA00023015"/>
    </source>
</evidence>
<feature type="compositionally biased region" description="Polar residues" evidence="4">
    <location>
        <begin position="432"/>
        <end position="454"/>
    </location>
</feature>
<dbReference type="GO" id="GO:0000976">
    <property type="term" value="F:transcription cis-regulatory region binding"/>
    <property type="evidence" value="ECO:0007669"/>
    <property type="project" value="TreeGrafter"/>
</dbReference>
<feature type="domain" description="ARID" evidence="5">
    <location>
        <begin position="253"/>
        <end position="346"/>
    </location>
</feature>
<keyword evidence="1" id="KW-0805">Transcription regulation</keyword>
<feature type="compositionally biased region" description="Polar residues" evidence="4">
    <location>
        <begin position="46"/>
        <end position="60"/>
    </location>
</feature>
<feature type="region of interest" description="Disordered" evidence="4">
    <location>
        <begin position="501"/>
        <end position="526"/>
    </location>
</feature>
<dbReference type="GO" id="GO:0005634">
    <property type="term" value="C:nucleus"/>
    <property type="evidence" value="ECO:0007669"/>
    <property type="project" value="TreeGrafter"/>
</dbReference>
<dbReference type="PROSITE" id="PS51011">
    <property type="entry name" value="ARID"/>
    <property type="match status" value="1"/>
</dbReference>
<evidence type="ECO:0000256" key="4">
    <source>
        <dbReference type="SAM" id="MobiDB-lite"/>
    </source>
</evidence>
<dbReference type="OrthoDB" id="1938591at2759"/>
<dbReference type="InterPro" id="IPR001606">
    <property type="entry name" value="ARID_dom"/>
</dbReference>
<protein>
    <submittedName>
        <fullName evidence="6">Unnamed protein product</fullName>
    </submittedName>
</protein>
<name>A0A9W6YKL0_AMBMO</name>
<organism evidence="6 7">
    <name type="scientific">Ambrosiozyma monospora</name>
    <name type="common">Yeast</name>
    <name type="synonym">Endomycopsis monosporus</name>
    <dbReference type="NCBI Taxonomy" id="43982"/>
    <lineage>
        <taxon>Eukaryota</taxon>
        <taxon>Fungi</taxon>
        <taxon>Dikarya</taxon>
        <taxon>Ascomycota</taxon>
        <taxon>Saccharomycotina</taxon>
        <taxon>Pichiomycetes</taxon>
        <taxon>Pichiales</taxon>
        <taxon>Pichiaceae</taxon>
        <taxon>Ambrosiozyma</taxon>
    </lineage>
</organism>
<evidence type="ECO:0000256" key="3">
    <source>
        <dbReference type="ARBA" id="ARBA00023242"/>
    </source>
</evidence>
<keyword evidence="2" id="KW-0804">Transcription</keyword>
<dbReference type="InterPro" id="IPR036431">
    <property type="entry name" value="ARID_dom_sf"/>
</dbReference>
<dbReference type="CDD" id="cd16871">
    <property type="entry name" value="ARID_Swi1p-like"/>
    <property type="match status" value="1"/>
</dbReference>
<feature type="compositionally biased region" description="Basic and acidic residues" evidence="4">
    <location>
        <begin position="349"/>
        <end position="362"/>
    </location>
</feature>
<feature type="region of interest" description="Disordered" evidence="4">
    <location>
        <begin position="349"/>
        <end position="473"/>
    </location>
</feature>
<feature type="compositionally biased region" description="Polar residues" evidence="4">
    <location>
        <begin position="1"/>
        <end position="13"/>
    </location>
</feature>
<evidence type="ECO:0000256" key="2">
    <source>
        <dbReference type="ARBA" id="ARBA00023163"/>
    </source>
</evidence>
<dbReference type="SMART" id="SM01014">
    <property type="entry name" value="ARID"/>
    <property type="match status" value="1"/>
</dbReference>
<feature type="compositionally biased region" description="Low complexity" evidence="4">
    <location>
        <begin position="61"/>
        <end position="115"/>
    </location>
</feature>
<evidence type="ECO:0000259" key="5">
    <source>
        <dbReference type="PROSITE" id="PS51011"/>
    </source>
</evidence>
<dbReference type="InterPro" id="IPR051232">
    <property type="entry name" value="ARID/SWI1_ChromRemod"/>
</dbReference>
<feature type="region of interest" description="Disordered" evidence="4">
    <location>
        <begin position="1"/>
        <end position="248"/>
    </location>
</feature>
<feature type="compositionally biased region" description="Low complexity" evidence="4">
    <location>
        <begin position="363"/>
        <end position="388"/>
    </location>
</feature>
<dbReference type="Gene3D" id="1.10.150.60">
    <property type="entry name" value="ARID DNA-binding domain"/>
    <property type="match status" value="1"/>
</dbReference>
<dbReference type="Proteomes" id="UP001165063">
    <property type="component" value="Unassembled WGS sequence"/>
</dbReference>
<evidence type="ECO:0000313" key="7">
    <source>
        <dbReference type="Proteomes" id="UP001165063"/>
    </source>
</evidence>
<dbReference type="EMBL" id="BSXU01000025">
    <property type="protein sequence ID" value="GMG18915.1"/>
    <property type="molecule type" value="Genomic_DNA"/>
</dbReference>
<gene>
    <name evidence="6" type="ORF">Amon01_000007600</name>
</gene>
<dbReference type="GO" id="GO:0006357">
    <property type="term" value="P:regulation of transcription by RNA polymerase II"/>
    <property type="evidence" value="ECO:0007669"/>
    <property type="project" value="TreeGrafter"/>
</dbReference>
<keyword evidence="3" id="KW-0539">Nucleus</keyword>
<dbReference type="PANTHER" id="PTHR13964">
    <property type="entry name" value="RBP-RELATED"/>
    <property type="match status" value="1"/>
</dbReference>
<dbReference type="SMART" id="SM00501">
    <property type="entry name" value="BRIGHT"/>
    <property type="match status" value="1"/>
</dbReference>
<dbReference type="Pfam" id="PF01388">
    <property type="entry name" value="ARID"/>
    <property type="match status" value="1"/>
</dbReference>
<dbReference type="PANTHER" id="PTHR13964:SF27">
    <property type="entry name" value="HAT-TRICK, ISOFORM D"/>
    <property type="match status" value="1"/>
</dbReference>
<feature type="compositionally biased region" description="Low complexity" evidence="4">
    <location>
        <begin position="512"/>
        <end position="525"/>
    </location>
</feature>
<dbReference type="SUPFAM" id="SSF46774">
    <property type="entry name" value="ARID-like"/>
    <property type="match status" value="1"/>
</dbReference>
<keyword evidence="7" id="KW-1185">Reference proteome</keyword>
<comment type="caution">
    <text evidence="6">The sequence shown here is derived from an EMBL/GenBank/DDBJ whole genome shotgun (WGS) entry which is preliminary data.</text>
</comment>
<feature type="compositionally biased region" description="Polar residues" evidence="4">
    <location>
        <begin position="395"/>
        <end position="424"/>
    </location>
</feature>
<feature type="compositionally biased region" description="Polar residues" evidence="4">
    <location>
        <begin position="190"/>
        <end position="227"/>
    </location>
</feature>
<accession>A0A9W6YKL0</accession>
<evidence type="ECO:0000313" key="6">
    <source>
        <dbReference type="EMBL" id="GMG18915.1"/>
    </source>
</evidence>
<feature type="compositionally biased region" description="Low complexity" evidence="4">
    <location>
        <begin position="122"/>
        <end position="188"/>
    </location>
</feature>
<dbReference type="AlphaFoldDB" id="A0A9W6YKL0"/>
<feature type="compositionally biased region" description="Low complexity" evidence="4">
    <location>
        <begin position="228"/>
        <end position="248"/>
    </location>
</feature>
<proteinExistence type="predicted"/>